<name>A0A3A1YI21_9GAMM</name>
<dbReference type="InterPro" id="IPR003752">
    <property type="entry name" value="DiS_bond_form_DsbB/BdbC"/>
</dbReference>
<keyword evidence="4" id="KW-0249">Electron transport</keyword>
<protein>
    <recommendedName>
        <fullName evidence="11">Disulfide bond formation protein B</fullName>
    </recommendedName>
</protein>
<dbReference type="Proteomes" id="UP000265964">
    <property type="component" value="Unassembled WGS sequence"/>
</dbReference>
<dbReference type="SUPFAM" id="SSF158442">
    <property type="entry name" value="DsbB-like"/>
    <property type="match status" value="1"/>
</dbReference>
<dbReference type="InterPro" id="IPR050183">
    <property type="entry name" value="DsbB"/>
</dbReference>
<evidence type="ECO:0000256" key="7">
    <source>
        <dbReference type="ARBA" id="ARBA00023284"/>
    </source>
</evidence>
<evidence type="ECO:0000256" key="6">
    <source>
        <dbReference type="ARBA" id="ARBA00023136"/>
    </source>
</evidence>
<feature type="transmembrane region" description="Helical" evidence="8">
    <location>
        <begin position="71"/>
        <end position="92"/>
    </location>
</feature>
<reference evidence="9 10" key="1">
    <citation type="submission" date="2017-08" db="EMBL/GenBank/DDBJ databases">
        <title>Reclassification of Bisgaard taxon 37 and 44.</title>
        <authorList>
            <person name="Christensen H."/>
        </authorList>
    </citation>
    <scope>NUCLEOTIDE SEQUENCE [LARGE SCALE GENOMIC DNA]</scope>
    <source>
        <strain evidence="9 10">EEAB3T1</strain>
    </source>
</reference>
<evidence type="ECO:0000256" key="2">
    <source>
        <dbReference type="ARBA" id="ARBA00022475"/>
    </source>
</evidence>
<evidence type="ECO:0000313" key="9">
    <source>
        <dbReference type="EMBL" id="RIY37802.1"/>
    </source>
</evidence>
<keyword evidence="10" id="KW-1185">Reference proteome</keyword>
<evidence type="ECO:0008006" key="11">
    <source>
        <dbReference type="Google" id="ProtNLM"/>
    </source>
</evidence>
<evidence type="ECO:0000313" key="10">
    <source>
        <dbReference type="Proteomes" id="UP000265964"/>
    </source>
</evidence>
<evidence type="ECO:0000256" key="1">
    <source>
        <dbReference type="ARBA" id="ARBA00004651"/>
    </source>
</evidence>
<feature type="transmembrane region" description="Helical" evidence="8">
    <location>
        <begin position="146"/>
        <end position="166"/>
    </location>
</feature>
<dbReference type="AlphaFoldDB" id="A0A3A1YI21"/>
<evidence type="ECO:0000256" key="3">
    <source>
        <dbReference type="ARBA" id="ARBA00022692"/>
    </source>
</evidence>
<dbReference type="Pfam" id="PF02600">
    <property type="entry name" value="DsbB"/>
    <property type="match status" value="1"/>
</dbReference>
<dbReference type="OrthoDB" id="3711263at2"/>
<dbReference type="PANTHER" id="PTHR36570:SF3">
    <property type="entry name" value="DISULFIDE BOND FORMATION PROTEIN B"/>
    <property type="match status" value="1"/>
</dbReference>
<organism evidence="9 10">
    <name type="scientific">Psittacicella gerlachiana</name>
    <dbReference type="NCBI Taxonomy" id="2028574"/>
    <lineage>
        <taxon>Bacteria</taxon>
        <taxon>Pseudomonadati</taxon>
        <taxon>Pseudomonadota</taxon>
        <taxon>Gammaproteobacteria</taxon>
        <taxon>Pasteurellales</taxon>
        <taxon>Psittacicellaceae</taxon>
        <taxon>Psittacicella</taxon>
    </lineage>
</organism>
<gene>
    <name evidence="9" type="ORF">CKF59_01520</name>
</gene>
<comment type="caution">
    <text evidence="9">The sequence shown here is derived from an EMBL/GenBank/DDBJ whole genome shotgun (WGS) entry which is preliminary data.</text>
</comment>
<sequence>MRLLKRWSLARFPWFLIFLAGAGANAFALILQIYFNELPCYHCVIARFYLYIIALAGIIGMIAPKNFILRMLAIAGLLYGSIMGVINGIIHLDKIADHIANPFKIGVSCPLYFDKLGSLPQKYFPRVFAPLGNCENAGPPYFGLNLIEWTLVLFVVLALTGILVFLSQFFAPYKKRGLNPNKSFSMKG</sequence>
<keyword evidence="2" id="KW-1003">Cell membrane</keyword>
<keyword evidence="6 8" id="KW-0472">Membrane</keyword>
<keyword evidence="5 8" id="KW-1133">Transmembrane helix</keyword>
<evidence type="ECO:0000256" key="4">
    <source>
        <dbReference type="ARBA" id="ARBA00022982"/>
    </source>
</evidence>
<comment type="subcellular location">
    <subcellularLocation>
        <location evidence="1">Cell membrane</location>
        <topology evidence="1">Multi-pass membrane protein</topology>
    </subcellularLocation>
</comment>
<dbReference type="GO" id="GO:0005886">
    <property type="term" value="C:plasma membrane"/>
    <property type="evidence" value="ECO:0007669"/>
    <property type="project" value="UniProtKB-SubCell"/>
</dbReference>
<feature type="transmembrane region" description="Helical" evidence="8">
    <location>
        <begin position="46"/>
        <end position="64"/>
    </location>
</feature>
<keyword evidence="4" id="KW-0813">Transport</keyword>
<keyword evidence="7" id="KW-0676">Redox-active center</keyword>
<keyword evidence="3 8" id="KW-0812">Transmembrane</keyword>
<dbReference type="InterPro" id="IPR023380">
    <property type="entry name" value="DsbB-like_sf"/>
</dbReference>
<dbReference type="RefSeq" id="WP_119534221.1">
    <property type="nucleotide sequence ID" value="NZ_NRJF01000038.1"/>
</dbReference>
<accession>A0A3A1YI21</accession>
<dbReference type="GO" id="GO:0015035">
    <property type="term" value="F:protein-disulfide reductase activity"/>
    <property type="evidence" value="ECO:0007669"/>
    <property type="project" value="InterPro"/>
</dbReference>
<dbReference type="Gene3D" id="1.20.1550.10">
    <property type="entry name" value="DsbB-like"/>
    <property type="match status" value="1"/>
</dbReference>
<feature type="transmembrane region" description="Helical" evidence="8">
    <location>
        <begin position="12"/>
        <end position="34"/>
    </location>
</feature>
<dbReference type="EMBL" id="NRJF01000038">
    <property type="protein sequence ID" value="RIY37802.1"/>
    <property type="molecule type" value="Genomic_DNA"/>
</dbReference>
<proteinExistence type="predicted"/>
<evidence type="ECO:0000256" key="5">
    <source>
        <dbReference type="ARBA" id="ARBA00022989"/>
    </source>
</evidence>
<dbReference type="PANTHER" id="PTHR36570">
    <property type="entry name" value="DISULFIDE BOND FORMATION PROTEIN B"/>
    <property type="match status" value="1"/>
</dbReference>
<evidence type="ECO:0000256" key="8">
    <source>
        <dbReference type="SAM" id="Phobius"/>
    </source>
</evidence>
<dbReference type="GO" id="GO:0006457">
    <property type="term" value="P:protein folding"/>
    <property type="evidence" value="ECO:0007669"/>
    <property type="project" value="InterPro"/>
</dbReference>